<dbReference type="HOGENOM" id="CLU_127113_0_0_11"/>
<protein>
    <submittedName>
        <fullName evidence="3">Response regulator</fullName>
    </submittedName>
</protein>
<keyword evidence="1" id="KW-0597">Phosphoprotein</keyword>
<feature type="modified residue" description="4-aspartylphosphate" evidence="1">
    <location>
        <position position="80"/>
    </location>
</feature>
<evidence type="ECO:0000256" key="1">
    <source>
        <dbReference type="PROSITE-ProRule" id="PRU00169"/>
    </source>
</evidence>
<sequence length="148" mass="15936">MGTVVDLSDRSRSQECTSVSENTVRVLVFSGDATKRHAVITGVGRRASKNSALIEWSEAATPFGAKELVESHDFALLVLDAETQKEGGMSLAQELKNTMEDVPPIVFLTARQQDDWLASWAGGAAAIPDPLDPLVLQETIAQLLENAD</sequence>
<dbReference type="PROSITE" id="PS50110">
    <property type="entry name" value="RESPONSE_REGULATORY"/>
    <property type="match status" value="1"/>
</dbReference>
<proteinExistence type="predicted"/>
<dbReference type="Proteomes" id="UP000013015">
    <property type="component" value="Unassembled WGS sequence"/>
</dbReference>
<dbReference type="STRING" id="888050.HMPREF9004_1588"/>
<dbReference type="InterPro" id="IPR001789">
    <property type="entry name" value="Sig_transdc_resp-reg_receiver"/>
</dbReference>
<dbReference type="SUPFAM" id="SSF52172">
    <property type="entry name" value="CheY-like"/>
    <property type="match status" value="1"/>
</dbReference>
<reference evidence="3 4" key="1">
    <citation type="submission" date="2013-03" db="EMBL/GenBank/DDBJ databases">
        <title>Reference genome for the Human Microbiome Project.</title>
        <authorList>
            <person name="Aqrawi P."/>
            <person name="Ayvaz T."/>
            <person name="Bess C."/>
            <person name="Blankenburg K."/>
            <person name="Coyle M."/>
            <person name="Deng J."/>
            <person name="Forbes L."/>
            <person name="Fowler G."/>
            <person name="Francisco L."/>
            <person name="Fu Q."/>
            <person name="Gibbs R."/>
            <person name="Gross S."/>
            <person name="Gubbala S."/>
            <person name="Hale W."/>
            <person name="Hemphill L."/>
            <person name="Highlander S."/>
            <person name="Hirani K."/>
            <person name="Jackson L."/>
            <person name="Jakkamsetti A."/>
            <person name="Javaid M."/>
            <person name="Jayaseelan J.C."/>
            <person name="Jiang H."/>
            <person name="Joshi V."/>
            <person name="Korchina V."/>
            <person name="Kovar C."/>
            <person name="Lara F."/>
            <person name="Lee S."/>
            <person name="Liu Y."/>
            <person name="Mata R."/>
            <person name="Mathew T."/>
            <person name="Munidasa M."/>
            <person name="Muzny D."/>
            <person name="Nazareth L."/>
            <person name="Ngo R."/>
            <person name="Nguyen L."/>
            <person name="Nguyen N."/>
            <person name="Okwuonu G."/>
            <person name="Ongeri F."/>
            <person name="Palculict T."/>
            <person name="Patil S."/>
            <person name="Petrosino J."/>
            <person name="Pham C."/>
            <person name="Pham P."/>
            <person name="Pu L.-L."/>
            <person name="Qin X."/>
            <person name="Qu J."/>
            <person name="Reid J."/>
            <person name="Ross M."/>
            <person name="Ruth R."/>
            <person name="Saada N."/>
            <person name="San Lucas F."/>
            <person name="Santibanez J."/>
            <person name="Shang Y."/>
            <person name="Simmons D."/>
            <person name="Song X.-Z."/>
            <person name="Tang L.-Y."/>
            <person name="Thornton R."/>
            <person name="Warren J."/>
            <person name="Weissenberger G."/>
            <person name="Wilczek-Boney K."/>
            <person name="Worley K."/>
            <person name="Youmans B."/>
            <person name="Zhang J."/>
            <person name="Zhang L."/>
            <person name="Zhao Z."/>
            <person name="Zhou C."/>
            <person name="Zhu D."/>
            <person name="Zhu Y."/>
        </authorList>
    </citation>
    <scope>NUCLEOTIDE SEQUENCE [LARGE SCALE GENOMIC DNA]</scope>
    <source>
        <strain evidence="3 4">F0333</strain>
    </source>
</reference>
<dbReference type="eggNOG" id="COG0784">
    <property type="taxonomic scope" value="Bacteria"/>
</dbReference>
<organism evidence="3 4">
    <name type="scientific">Schaalia cardiffensis F0333</name>
    <dbReference type="NCBI Taxonomy" id="888050"/>
    <lineage>
        <taxon>Bacteria</taxon>
        <taxon>Bacillati</taxon>
        <taxon>Actinomycetota</taxon>
        <taxon>Actinomycetes</taxon>
        <taxon>Actinomycetales</taxon>
        <taxon>Actinomycetaceae</taxon>
        <taxon>Schaalia</taxon>
    </lineage>
</organism>
<dbReference type="AlphaFoldDB" id="N6X970"/>
<name>N6X970_9ACTO</name>
<dbReference type="Gene3D" id="3.40.50.2300">
    <property type="match status" value="1"/>
</dbReference>
<dbReference type="GO" id="GO:0000160">
    <property type="term" value="P:phosphorelay signal transduction system"/>
    <property type="evidence" value="ECO:0007669"/>
    <property type="project" value="InterPro"/>
</dbReference>
<dbReference type="EMBL" id="AQHZ01000024">
    <property type="protein sequence ID" value="ENO17678.1"/>
    <property type="molecule type" value="Genomic_DNA"/>
</dbReference>
<comment type="caution">
    <text evidence="3">The sequence shown here is derived from an EMBL/GenBank/DDBJ whole genome shotgun (WGS) entry which is preliminary data.</text>
</comment>
<dbReference type="InterPro" id="IPR011006">
    <property type="entry name" value="CheY-like_superfamily"/>
</dbReference>
<keyword evidence="4" id="KW-1185">Reference proteome</keyword>
<accession>N6X970</accession>
<feature type="domain" description="Response regulatory" evidence="2">
    <location>
        <begin position="25"/>
        <end position="144"/>
    </location>
</feature>
<evidence type="ECO:0000313" key="3">
    <source>
        <dbReference type="EMBL" id="ENO17678.1"/>
    </source>
</evidence>
<evidence type="ECO:0000259" key="2">
    <source>
        <dbReference type="PROSITE" id="PS50110"/>
    </source>
</evidence>
<dbReference type="PATRIC" id="fig|888050.3.peg.1524"/>
<evidence type="ECO:0000313" key="4">
    <source>
        <dbReference type="Proteomes" id="UP000013015"/>
    </source>
</evidence>
<gene>
    <name evidence="3" type="ORF">HMPREF9004_1588</name>
</gene>